<evidence type="ECO:0000256" key="1">
    <source>
        <dbReference type="SAM" id="Coils"/>
    </source>
</evidence>
<reference evidence="3" key="2">
    <citation type="submission" date="2011-02" db="EMBL/GenBank/DDBJ databases">
        <authorList>
            <person name="MacLean D."/>
        </authorList>
    </citation>
    <scope>NUCLEOTIDE SEQUENCE</scope>
</reference>
<dbReference type="AlphaFoldDB" id="F0WGZ5"/>
<keyword evidence="1" id="KW-0175">Coiled coil</keyword>
<name>F0WGZ5_9STRA</name>
<reference evidence="3" key="1">
    <citation type="journal article" date="2011" name="PLoS Biol.">
        <title>Gene gain and loss during evolution of obligate parasitism in the white rust pathogen of Arabidopsis thaliana.</title>
        <authorList>
            <person name="Kemen E."/>
            <person name="Gardiner A."/>
            <person name="Schultz-Larsen T."/>
            <person name="Kemen A.C."/>
            <person name="Balmuth A.L."/>
            <person name="Robert-Seilaniantz A."/>
            <person name="Bailey K."/>
            <person name="Holub E."/>
            <person name="Studholme D.J."/>
            <person name="Maclean D."/>
            <person name="Jones J.D."/>
        </authorList>
    </citation>
    <scope>NUCLEOTIDE SEQUENCE</scope>
</reference>
<sequence>MTRSARGKPSRGDQQNDNMKNACCGETIASLNPRASSWDATSQPSTGTVHWDNTATNDLGCHNVPTWDSLEQSQNDDPVDDIDNIRTPVLTHTAGSKTVSSPGTTSSSELEMNVPLHSWYVPAPQSSMWSTRKRTSLHGTSHFSRQFSKCELEEEREEEALPSYLSYLQPSPSLSPNIHSFQQADQSFHISVPNVPSVPNAPSVPIVPIVANVPHPSSQSIDPSQNLTEALRTFIASTIQHSVTVPPRPTSNVPDSSCCSHCTNLTQTVHFLQKNLHQMSQQLDHLQSSIPFLSQFSKKPSFIDRMSTLEGRQSSFQSQLAQLFQLFGFSMGKDLKKQPVKLHKSIQDAITELPTFQLINHHSETIHDSESILSALSREHEASLTRMSEFLEGKIAYEGTQRVSLESRIQTRLSELEEWLQQLEAESSSRHDPISALSIQLAQLQTQMTHMERQKKGKSDVPHSLKRLQTQLEGNSSQWNSKITFLEEEIALLETQTFDLRNDMKCQFETLFKRVDDNDTQALVRQCVSVIAHQVACITREYMNVCMEEYHTGIHEVLQKYVTKYKEEECVLPRRWRRHINS</sequence>
<dbReference type="EMBL" id="FR824141">
    <property type="protein sequence ID" value="CCA20510.1"/>
    <property type="molecule type" value="Genomic_DNA"/>
</dbReference>
<protein>
    <submittedName>
        <fullName evidence="3">Uncharacterized protein AlNc14C96G5870</fullName>
    </submittedName>
</protein>
<dbReference type="HOGENOM" id="CLU_468865_0_0_1"/>
<proteinExistence type="predicted"/>
<evidence type="ECO:0000313" key="3">
    <source>
        <dbReference type="EMBL" id="CCA20510.1"/>
    </source>
</evidence>
<gene>
    <name evidence="3" type="primary">AlNc14C96G5870</name>
    <name evidence="3" type="ORF">ALNC14_066530</name>
</gene>
<feature type="region of interest" description="Disordered" evidence="2">
    <location>
        <begin position="1"/>
        <end position="109"/>
    </location>
</feature>
<feature type="compositionally biased region" description="Polar residues" evidence="2">
    <location>
        <begin position="29"/>
        <end position="57"/>
    </location>
</feature>
<feature type="compositionally biased region" description="Polar residues" evidence="2">
    <location>
        <begin position="93"/>
        <end position="109"/>
    </location>
</feature>
<feature type="coiled-coil region" evidence="1">
    <location>
        <begin position="406"/>
        <end position="496"/>
    </location>
</feature>
<organism evidence="3">
    <name type="scientific">Albugo laibachii Nc14</name>
    <dbReference type="NCBI Taxonomy" id="890382"/>
    <lineage>
        <taxon>Eukaryota</taxon>
        <taxon>Sar</taxon>
        <taxon>Stramenopiles</taxon>
        <taxon>Oomycota</taxon>
        <taxon>Peronosporomycetes</taxon>
        <taxon>Albuginales</taxon>
        <taxon>Albuginaceae</taxon>
        <taxon>Albugo</taxon>
    </lineage>
</organism>
<evidence type="ECO:0000256" key="2">
    <source>
        <dbReference type="SAM" id="MobiDB-lite"/>
    </source>
</evidence>
<accession>F0WGZ5</accession>